<proteinExistence type="predicted"/>
<organism evidence="2 3">
    <name type="scientific">Porphyromonas levii</name>
    <dbReference type="NCBI Taxonomy" id="28114"/>
    <lineage>
        <taxon>Bacteria</taxon>
        <taxon>Pseudomonadati</taxon>
        <taxon>Bacteroidota</taxon>
        <taxon>Bacteroidia</taxon>
        <taxon>Bacteroidales</taxon>
        <taxon>Porphyromonadaceae</taxon>
        <taxon>Porphyromonas</taxon>
    </lineage>
</organism>
<dbReference type="Pfam" id="PF13595">
    <property type="entry name" value="DUF4138"/>
    <property type="match status" value="1"/>
</dbReference>
<name>A0A4Y8WMK9_9PORP</name>
<gene>
    <name evidence="2" type="ORF">E4P47_09145</name>
</gene>
<protein>
    <submittedName>
        <fullName evidence="2">DUF4138 domain-containing protein</fullName>
    </submittedName>
</protein>
<dbReference type="InterPro" id="IPR022298">
    <property type="entry name" value="Conjug_transposon_TraN"/>
</dbReference>
<keyword evidence="3" id="KW-1185">Reference proteome</keyword>
<reference evidence="2 3" key="1">
    <citation type="submission" date="2019-03" db="EMBL/GenBank/DDBJ databases">
        <title>Porphyromonas levii Isolated from the Uterus of Dairy Cows.</title>
        <authorList>
            <person name="Francis A.M."/>
        </authorList>
    </citation>
    <scope>NUCLEOTIDE SEQUENCE [LARGE SCALE GENOMIC DNA]</scope>
    <source>
        <strain evidence="2 3">AF5678</strain>
    </source>
</reference>
<feature type="non-terminal residue" evidence="2">
    <location>
        <position position="188"/>
    </location>
</feature>
<sequence length="188" mass="21731">MRFIFYPLTILLLVLSSVDTFAQMEVQEAGVNKENLAVIYVNKGVSTHFVSPEKIEYVDVSIPDIAGDIPLPNTLRVKPTKEGASGVLTITTERFMVQYLLVYTEDLSKVYSRYNIPYSDVKSYLNPESDMTQSQLYDYCHKILLTNNNYYNVSSNKHGMRIRLNNIYTVDKYFFLDISLFNKTNIQY</sequence>
<feature type="chain" id="PRO_5021466599" evidence="1">
    <location>
        <begin position="23"/>
        <end position="188"/>
    </location>
</feature>
<dbReference type="RefSeq" id="WP_134852670.1">
    <property type="nucleotide sequence ID" value="NZ_SPNC01000203.1"/>
</dbReference>
<accession>A0A4Y8WMK9</accession>
<dbReference type="AlphaFoldDB" id="A0A4Y8WMK9"/>
<evidence type="ECO:0000256" key="1">
    <source>
        <dbReference type="SAM" id="SignalP"/>
    </source>
</evidence>
<dbReference type="Proteomes" id="UP000297225">
    <property type="component" value="Unassembled WGS sequence"/>
</dbReference>
<comment type="caution">
    <text evidence="2">The sequence shown here is derived from an EMBL/GenBank/DDBJ whole genome shotgun (WGS) entry which is preliminary data.</text>
</comment>
<evidence type="ECO:0000313" key="2">
    <source>
        <dbReference type="EMBL" id="TFH94056.1"/>
    </source>
</evidence>
<dbReference type="EMBL" id="SPNC01000203">
    <property type="protein sequence ID" value="TFH94056.1"/>
    <property type="molecule type" value="Genomic_DNA"/>
</dbReference>
<feature type="signal peptide" evidence="1">
    <location>
        <begin position="1"/>
        <end position="22"/>
    </location>
</feature>
<keyword evidence="1" id="KW-0732">Signal</keyword>
<evidence type="ECO:0000313" key="3">
    <source>
        <dbReference type="Proteomes" id="UP000297225"/>
    </source>
</evidence>